<evidence type="ECO:0000313" key="1">
    <source>
        <dbReference type="EMBL" id="KAJ9116312.1"/>
    </source>
</evidence>
<comment type="caution">
    <text evidence="1">The sequence shown here is derived from an EMBL/GenBank/DDBJ whole genome shotgun (WGS) entry which is preliminary data.</text>
</comment>
<organism evidence="1 2">
    <name type="scientific">Naganishia vaughanmartiniae</name>
    <dbReference type="NCBI Taxonomy" id="1424756"/>
    <lineage>
        <taxon>Eukaryota</taxon>
        <taxon>Fungi</taxon>
        <taxon>Dikarya</taxon>
        <taxon>Basidiomycota</taxon>
        <taxon>Agaricomycotina</taxon>
        <taxon>Tremellomycetes</taxon>
        <taxon>Filobasidiales</taxon>
        <taxon>Filobasidiaceae</taxon>
        <taxon>Naganishia</taxon>
    </lineage>
</organism>
<name>A0ACC2X0M0_9TREE</name>
<protein>
    <submittedName>
        <fullName evidence="1">Uncharacterized protein</fullName>
    </submittedName>
</protein>
<evidence type="ECO:0000313" key="2">
    <source>
        <dbReference type="Proteomes" id="UP001243375"/>
    </source>
</evidence>
<accession>A0ACC2X0M0</accession>
<gene>
    <name evidence="1" type="ORF">QFC22_004752</name>
</gene>
<dbReference type="Proteomes" id="UP001243375">
    <property type="component" value="Unassembled WGS sequence"/>
</dbReference>
<sequence>MLAPSVPSSTATTSIQQSLQPTETQRRRSTRSPSRPADLNEPPIPRILPTETVGRPPGHQISASRSTRKQKSSQPPPMSPVIPTNETAGSQTHASASTSLAPFQPGPSYGRPDRSSKSDSTPELSQRAKEKQAEGVSLMALHDESTSVSPVRSSSGLHPLLTTPYVNPVTHQQQHLEIPTQGCVLKARTRSANAHRTLDAAQALLDEDSDEVDQGPEDGEGAKVDDENVFDSQGYQVDAQKSDDDNDEETDGEAEDEYMPVRETLKKKSSKSGATSQSLARRLRMSSRWFLNRPLASKKVNEHRATATTVKGKTAPRTATHGIDASHPGDDHQTRLDPRHRNYDEDRDGSWYGHRNSHRKSGRLIEAARKGMPGIKCPVPTTQATIEKESGDIIPPFKQERFLAAVMKWIIVSGMPFTTIENKHLLKAFQAANPDARLQSARSMARNVEDTFDVVNEKVLAEIQAQPASIHSLTTLGRILAESIRSSGSHSGKRMGDGMFDLFHKEAGISGQLGPGTADNASNNRTAAARLEDLL</sequence>
<proteinExistence type="predicted"/>
<keyword evidence="2" id="KW-1185">Reference proteome</keyword>
<reference evidence="1" key="1">
    <citation type="submission" date="2023-04" db="EMBL/GenBank/DDBJ databases">
        <title>Draft Genome sequencing of Naganishia species isolated from polar environments using Oxford Nanopore Technology.</title>
        <authorList>
            <person name="Leo P."/>
            <person name="Venkateswaran K."/>
        </authorList>
    </citation>
    <scope>NUCLEOTIDE SEQUENCE</scope>
    <source>
        <strain evidence="1">MNA-CCFEE 5425</strain>
    </source>
</reference>
<dbReference type="EMBL" id="JASBWU010000014">
    <property type="protein sequence ID" value="KAJ9116312.1"/>
    <property type="molecule type" value="Genomic_DNA"/>
</dbReference>